<evidence type="ECO:0000256" key="1">
    <source>
        <dbReference type="SAM" id="Phobius"/>
    </source>
</evidence>
<keyword evidence="1" id="KW-0472">Membrane</keyword>
<sequence length="92" mass="10741">MFHYLVSNTGNTPYSTKRKTRALSSCLYPLQGDFPEVIEEYLQHGSMKCIAFNRRGTLLAGMLFITCSLNFLYLRVPLKFYIFFKEKTLRIS</sequence>
<dbReference type="EMBL" id="WOCE01000003">
    <property type="protein sequence ID" value="KAE9617142.1"/>
    <property type="molecule type" value="Genomic_DNA"/>
</dbReference>
<keyword evidence="1" id="KW-0812">Transmembrane</keyword>
<comment type="caution">
    <text evidence="2">The sequence shown here is derived from an EMBL/GenBank/DDBJ whole genome shotgun (WGS) entry which is preliminary data.</text>
</comment>
<evidence type="ECO:0000313" key="2">
    <source>
        <dbReference type="EMBL" id="KAE9617142.1"/>
    </source>
</evidence>
<gene>
    <name evidence="2" type="ORF">Lalb_Chr03g0032271</name>
</gene>
<evidence type="ECO:0000313" key="3">
    <source>
        <dbReference type="Proteomes" id="UP000447434"/>
    </source>
</evidence>
<feature type="transmembrane region" description="Helical" evidence="1">
    <location>
        <begin position="56"/>
        <end position="74"/>
    </location>
</feature>
<dbReference type="AlphaFoldDB" id="A0A6A4QUP8"/>
<organism evidence="2 3">
    <name type="scientific">Lupinus albus</name>
    <name type="common">White lupine</name>
    <name type="synonym">Lupinus termis</name>
    <dbReference type="NCBI Taxonomy" id="3870"/>
    <lineage>
        <taxon>Eukaryota</taxon>
        <taxon>Viridiplantae</taxon>
        <taxon>Streptophyta</taxon>
        <taxon>Embryophyta</taxon>
        <taxon>Tracheophyta</taxon>
        <taxon>Spermatophyta</taxon>
        <taxon>Magnoliopsida</taxon>
        <taxon>eudicotyledons</taxon>
        <taxon>Gunneridae</taxon>
        <taxon>Pentapetalae</taxon>
        <taxon>rosids</taxon>
        <taxon>fabids</taxon>
        <taxon>Fabales</taxon>
        <taxon>Fabaceae</taxon>
        <taxon>Papilionoideae</taxon>
        <taxon>50 kb inversion clade</taxon>
        <taxon>genistoids sensu lato</taxon>
        <taxon>core genistoids</taxon>
        <taxon>Genisteae</taxon>
        <taxon>Lupinus</taxon>
    </lineage>
</organism>
<keyword evidence="3" id="KW-1185">Reference proteome</keyword>
<dbReference type="OrthoDB" id="196858at2759"/>
<accession>A0A6A4QUP8</accession>
<protein>
    <submittedName>
        <fullName evidence="2">Uncharacterized protein</fullName>
    </submittedName>
</protein>
<keyword evidence="1" id="KW-1133">Transmembrane helix</keyword>
<reference evidence="3" key="1">
    <citation type="journal article" date="2020" name="Nat. Commun.">
        <title>Genome sequence of the cluster root forming white lupin.</title>
        <authorList>
            <person name="Hufnagel B."/>
            <person name="Marques A."/>
            <person name="Soriano A."/>
            <person name="Marques L."/>
            <person name="Divol F."/>
            <person name="Doumas P."/>
            <person name="Sallet E."/>
            <person name="Mancinotti D."/>
            <person name="Carrere S."/>
            <person name="Marande W."/>
            <person name="Arribat S."/>
            <person name="Keller J."/>
            <person name="Huneau C."/>
            <person name="Blein T."/>
            <person name="Aime D."/>
            <person name="Laguerre M."/>
            <person name="Taylor J."/>
            <person name="Schubert V."/>
            <person name="Nelson M."/>
            <person name="Geu-Flores F."/>
            <person name="Crespi M."/>
            <person name="Gallardo-Guerrero K."/>
            <person name="Delaux P.-M."/>
            <person name="Salse J."/>
            <person name="Berges H."/>
            <person name="Guyot R."/>
            <person name="Gouzy J."/>
            <person name="Peret B."/>
        </authorList>
    </citation>
    <scope>NUCLEOTIDE SEQUENCE [LARGE SCALE GENOMIC DNA]</scope>
    <source>
        <strain evidence="3">cv. Amiga</strain>
    </source>
</reference>
<proteinExistence type="predicted"/>
<name>A0A6A4QUP8_LUPAL</name>
<dbReference type="Proteomes" id="UP000447434">
    <property type="component" value="Chromosome 3"/>
</dbReference>